<dbReference type="InterPro" id="IPR052090">
    <property type="entry name" value="Cytolytic_pore-forming_toxin"/>
</dbReference>
<evidence type="ECO:0000313" key="2">
    <source>
        <dbReference type="Proteomes" id="UP001303160"/>
    </source>
</evidence>
<dbReference type="PANTHER" id="PTHR31594">
    <property type="entry name" value="AIG1-TYPE G DOMAIN-CONTAINING PROTEIN"/>
    <property type="match status" value="1"/>
</dbReference>
<protein>
    <submittedName>
        <fullName evidence="1">Uncharacterized protein</fullName>
    </submittedName>
</protein>
<sequence>MSDTLILPALGQDIQLGMLYDARTARLHAGFSLWDNAVVNKEQDIDDSKIQDAAFSYSYSLQEARSKAGLDIEGSLNLDFGLVKATGSARYLNDQRSAAFEARMDVSCTIVRRTRRIPQELLATDALQHTGHLNNPRFTHFVAEVTEGGAATLSFVQSCDSSEHVKTVLGNLKGELAKLPVGGSTKAENSEQSSALSSRLNITYNGAIAESVTSIDDARRIAHEMPIHLRKQFNALSYTLYPLEDLDNTASRAIRKLDDNLVQKTVAGLNAGEEVGLQMKDLLKEDVFRKFFPKIKRQIENVLDVFSAAKLEFEKTVRIILPQLRDGTSTVKQETLEAAIALFQQRTRFAKQFHQLKIEEAGILQNTIVDELLGTYGFKNCFSERHIGSLLGEETPHLLLSLGGKDTINRTRHPLGDKIKSAEVITYDSDSTDEGDDPGPEEWFNNWEQKSRLRTSCSYLKDLKAQQLVREVVCGVASIDSAYLPGAKKRRKTALGDILLYSKGEMHIVTNALPGAPDAPILTARDQGFGVAWAYQRPEAEEALIPATGITVKYRPLSGSWRHYETIGGSQGEALEENEMWRGFESQDMHLGLVIGEGADARLFGDCEYEVSFRIKTMVGYSPWSPSAVIRTIHVNPTPDDMQEDPVVPGPKLPPVATRINSFYFENRADLFLEARQRPWEMHKSETGHQLHLGLKTLEERIGARACFMDNVAVRVLDVAAGFEPECHAASIQDFEKTVVVVFAGPSGHGKYSQINEFVGHLLEVDLQKAAHLIVVGGHETVQGQDSEMQPITCYRVRPHSSRLNGKTVLVADIPSFGDSIGLRQRLFRIHAVYMFFQTVTHVNAIILTCRATATTDLSLSHTTTFMLSILAKSLHKCLRTIYTFSDGGIPDAQKALQDLRWPVANGEVALSNVVSKPGGKADGQACDKGGKRQHYSVQSQEAVLSMVMGMAAASISHSIDLLKTLGLLECQRDCTEGRVASTPINVQSVMADIKKVAVAGGRQRELLHSQEKKLLNKLVEFESLRKICGDIERMVDLTTLLRDSAIQYDLFALDRYLDWQVIQDNQDTSPAEQLSQLSKKRKVRVMLNGLMQDHAKTLQCCQALLTISSILSTELKKAGQFPTDSLEEDERRVEICTLFDNIWDHLPAEVQLRTPVKPSEVDTSMLFWWRTSYKESLEAIVRLIEFLVVDGGLFE</sequence>
<dbReference type="Proteomes" id="UP001303160">
    <property type="component" value="Unassembled WGS sequence"/>
</dbReference>
<name>A0AAN7AWU8_9PEZI</name>
<proteinExistence type="predicted"/>
<reference evidence="1" key="1">
    <citation type="journal article" date="2023" name="Mol. Phylogenet. Evol.">
        <title>Genome-scale phylogeny and comparative genomics of the fungal order Sordariales.</title>
        <authorList>
            <person name="Hensen N."/>
            <person name="Bonometti L."/>
            <person name="Westerberg I."/>
            <person name="Brannstrom I.O."/>
            <person name="Guillou S."/>
            <person name="Cros-Aarteil S."/>
            <person name="Calhoun S."/>
            <person name="Haridas S."/>
            <person name="Kuo A."/>
            <person name="Mondo S."/>
            <person name="Pangilinan J."/>
            <person name="Riley R."/>
            <person name="LaButti K."/>
            <person name="Andreopoulos B."/>
            <person name="Lipzen A."/>
            <person name="Chen C."/>
            <person name="Yan M."/>
            <person name="Daum C."/>
            <person name="Ng V."/>
            <person name="Clum A."/>
            <person name="Steindorff A."/>
            <person name="Ohm R.A."/>
            <person name="Martin F."/>
            <person name="Silar P."/>
            <person name="Natvig D.O."/>
            <person name="Lalanne C."/>
            <person name="Gautier V."/>
            <person name="Ament-Velasquez S.L."/>
            <person name="Kruys A."/>
            <person name="Hutchinson M.I."/>
            <person name="Powell A.J."/>
            <person name="Barry K."/>
            <person name="Miller A.N."/>
            <person name="Grigoriev I.V."/>
            <person name="Debuchy R."/>
            <person name="Gladieux P."/>
            <person name="Hiltunen Thoren M."/>
            <person name="Johannesson H."/>
        </authorList>
    </citation>
    <scope>NUCLEOTIDE SEQUENCE</scope>
    <source>
        <strain evidence="1">CBS 315.58</strain>
    </source>
</reference>
<dbReference type="PANTHER" id="PTHR31594:SF14">
    <property type="entry name" value="FIBRONECTIN TYPE-III DOMAIN-CONTAINING PROTEIN"/>
    <property type="match status" value="1"/>
</dbReference>
<dbReference type="AlphaFoldDB" id="A0AAN7AWU8"/>
<dbReference type="EMBL" id="MU863908">
    <property type="protein sequence ID" value="KAK4201367.1"/>
    <property type="molecule type" value="Genomic_DNA"/>
</dbReference>
<gene>
    <name evidence="1" type="ORF">QBC40DRAFT_223695</name>
</gene>
<reference evidence="1" key="2">
    <citation type="submission" date="2023-05" db="EMBL/GenBank/DDBJ databases">
        <authorList>
            <consortium name="Lawrence Berkeley National Laboratory"/>
            <person name="Steindorff A."/>
            <person name="Hensen N."/>
            <person name="Bonometti L."/>
            <person name="Westerberg I."/>
            <person name="Brannstrom I.O."/>
            <person name="Guillou S."/>
            <person name="Cros-Aarteil S."/>
            <person name="Calhoun S."/>
            <person name="Haridas S."/>
            <person name="Kuo A."/>
            <person name="Mondo S."/>
            <person name="Pangilinan J."/>
            <person name="Riley R."/>
            <person name="Labutti K."/>
            <person name="Andreopoulos B."/>
            <person name="Lipzen A."/>
            <person name="Chen C."/>
            <person name="Yanf M."/>
            <person name="Daum C."/>
            <person name="Ng V."/>
            <person name="Clum A."/>
            <person name="Ohm R."/>
            <person name="Martin F."/>
            <person name="Silar P."/>
            <person name="Natvig D."/>
            <person name="Lalanne C."/>
            <person name="Gautier V."/>
            <person name="Ament-Velasquez S.L."/>
            <person name="Kruys A."/>
            <person name="Hutchinson M.I."/>
            <person name="Powell A.J."/>
            <person name="Barry K."/>
            <person name="Miller A.N."/>
            <person name="Grigoriev I.V."/>
            <person name="Debuchy R."/>
            <person name="Gladieux P."/>
            <person name="Thoren M.H."/>
            <person name="Johannesson H."/>
        </authorList>
    </citation>
    <scope>NUCLEOTIDE SEQUENCE</scope>
    <source>
        <strain evidence="1">CBS 315.58</strain>
    </source>
</reference>
<organism evidence="1 2">
    <name type="scientific">Triangularia verruculosa</name>
    <dbReference type="NCBI Taxonomy" id="2587418"/>
    <lineage>
        <taxon>Eukaryota</taxon>
        <taxon>Fungi</taxon>
        <taxon>Dikarya</taxon>
        <taxon>Ascomycota</taxon>
        <taxon>Pezizomycotina</taxon>
        <taxon>Sordariomycetes</taxon>
        <taxon>Sordariomycetidae</taxon>
        <taxon>Sordariales</taxon>
        <taxon>Podosporaceae</taxon>
        <taxon>Triangularia</taxon>
    </lineage>
</organism>
<keyword evidence="2" id="KW-1185">Reference proteome</keyword>
<accession>A0AAN7AWU8</accession>
<comment type="caution">
    <text evidence="1">The sequence shown here is derived from an EMBL/GenBank/DDBJ whole genome shotgun (WGS) entry which is preliminary data.</text>
</comment>
<evidence type="ECO:0000313" key="1">
    <source>
        <dbReference type="EMBL" id="KAK4201367.1"/>
    </source>
</evidence>